<keyword evidence="3" id="KW-1185">Reference proteome</keyword>
<dbReference type="PANTHER" id="PTHR48050:SF13">
    <property type="entry name" value="STEROL 3-BETA-GLUCOSYLTRANSFERASE UGT80A2"/>
    <property type="match status" value="1"/>
</dbReference>
<dbReference type="GO" id="GO:0016757">
    <property type="term" value="F:glycosyltransferase activity"/>
    <property type="evidence" value="ECO:0007669"/>
    <property type="project" value="UniProtKB-ARBA"/>
</dbReference>
<dbReference type="eggNOG" id="COG1819">
    <property type="taxonomic scope" value="Bacteria"/>
</dbReference>
<dbReference type="PANTHER" id="PTHR48050">
    <property type="entry name" value="STEROL 3-BETA-GLUCOSYLTRANSFERASE"/>
    <property type="match status" value="1"/>
</dbReference>
<dbReference type="InterPro" id="IPR010610">
    <property type="entry name" value="EryCIII-like_C"/>
</dbReference>
<sequence length="415" mass="44262">MHEGRRSPTRKPRILFIAEAATLAHVVRSVVLATTLDAGRYEVGFATARDFRAHAEAAGLAVRELYSIGTRAYLDAVSAGRPVYPYATLERYVEDDLRVIAEFEPDLIVGDFRLSLAVSARLAKTPYLAISNAYWSPLADAPYEAPVHAATRMFGPRIVGTAFDALRPLIIAQHAWPMRRLRRRHGMPSLGLDLRAVFTEGDTTLFADVPAMVPTAAAASAARYRYIGPVVWSPPAPLPEGLDGEDGRPLVYVSLGSSGDPAALGLVVDAVVACGARAVVAAPSGWTHRHGDAVVARSVLPGSELAARAKVVVCNGGSPGSHQALEQGTPVLGIPANLDQLLNMRYLVRSGAGLSVRADELSPASLQASLRRLLSEPAFGDRARAVQREFAHYPARELFPAVVDTMLGPASGART</sequence>
<dbReference type="Pfam" id="PF06722">
    <property type="entry name" value="EryCIII-like_C"/>
    <property type="match status" value="1"/>
</dbReference>
<keyword evidence="2" id="KW-0808">Transferase</keyword>
<dbReference type="KEGG" id="rge:RGE_03650"/>
<name>I0HL23_RUBGI</name>
<dbReference type="Proteomes" id="UP000007883">
    <property type="component" value="Chromosome"/>
</dbReference>
<dbReference type="SUPFAM" id="SSF53756">
    <property type="entry name" value="UDP-Glycosyltransferase/glycogen phosphorylase"/>
    <property type="match status" value="1"/>
</dbReference>
<dbReference type="PATRIC" id="fig|983917.3.peg.359"/>
<dbReference type="AlphaFoldDB" id="I0HL23"/>
<accession>I0HL23</accession>
<gene>
    <name evidence="2" type="ordered locus">RGE_03650</name>
</gene>
<evidence type="ECO:0000259" key="1">
    <source>
        <dbReference type="Pfam" id="PF06722"/>
    </source>
</evidence>
<evidence type="ECO:0000313" key="3">
    <source>
        <dbReference type="Proteomes" id="UP000007883"/>
    </source>
</evidence>
<evidence type="ECO:0000313" key="2">
    <source>
        <dbReference type="EMBL" id="BAL93710.1"/>
    </source>
</evidence>
<protein>
    <submittedName>
        <fullName evidence="2">Putative glucosyltransferase</fullName>
    </submittedName>
</protein>
<dbReference type="Gene3D" id="3.40.50.2000">
    <property type="entry name" value="Glycogen Phosphorylase B"/>
    <property type="match status" value="2"/>
</dbReference>
<feature type="domain" description="Erythromycin biosynthesis protein CIII-like C-terminal" evidence="1">
    <location>
        <begin position="294"/>
        <end position="395"/>
    </location>
</feature>
<dbReference type="STRING" id="983917.RGE_03650"/>
<dbReference type="HOGENOM" id="CLU_692271_0_0_4"/>
<dbReference type="RefSeq" id="WP_014426586.1">
    <property type="nucleotide sequence ID" value="NC_017075.1"/>
</dbReference>
<proteinExistence type="predicted"/>
<dbReference type="InterPro" id="IPR050426">
    <property type="entry name" value="Glycosyltransferase_28"/>
</dbReference>
<dbReference type="EMBL" id="AP012320">
    <property type="protein sequence ID" value="BAL93710.1"/>
    <property type="molecule type" value="Genomic_DNA"/>
</dbReference>
<reference evidence="2 3" key="1">
    <citation type="journal article" date="2012" name="J. Bacteriol.">
        <title>Complete genome sequence of phototrophic betaproteobacterium Rubrivivax gelatinosus IL144.</title>
        <authorList>
            <person name="Nagashima S."/>
            <person name="Kamimura A."/>
            <person name="Shimizu T."/>
            <person name="Nakamura-isaki S."/>
            <person name="Aono E."/>
            <person name="Sakamoto K."/>
            <person name="Ichikawa N."/>
            <person name="Nakazawa H."/>
            <person name="Sekine M."/>
            <person name="Yamazaki S."/>
            <person name="Fujita N."/>
            <person name="Shimada K."/>
            <person name="Hanada S."/>
            <person name="Nagashima K.V.P."/>
        </authorList>
    </citation>
    <scope>NUCLEOTIDE SEQUENCE [LARGE SCALE GENOMIC DNA]</scope>
    <source>
        <strain evidence="3">NBRC 100245 / IL144</strain>
    </source>
</reference>
<organism evidence="2 3">
    <name type="scientific">Rubrivivax gelatinosus (strain NBRC 100245 / IL144)</name>
    <dbReference type="NCBI Taxonomy" id="983917"/>
    <lineage>
        <taxon>Bacteria</taxon>
        <taxon>Pseudomonadati</taxon>
        <taxon>Pseudomonadota</taxon>
        <taxon>Betaproteobacteria</taxon>
        <taxon>Burkholderiales</taxon>
        <taxon>Sphaerotilaceae</taxon>
        <taxon>Rubrivivax</taxon>
    </lineage>
</organism>